<evidence type="ECO:0000259" key="4">
    <source>
        <dbReference type="Pfam" id="PF11715"/>
    </source>
</evidence>
<feature type="domain" description="Nucleoporin Nup120/160 beta-propeller" evidence="4">
    <location>
        <begin position="100"/>
        <end position="663"/>
    </location>
</feature>
<dbReference type="Pfam" id="PF23354">
    <property type="entry name" value="TPR_NUP160_120_M"/>
    <property type="match status" value="1"/>
</dbReference>
<dbReference type="Pfam" id="PF23347">
    <property type="entry name" value="TPR_Nup160_C"/>
    <property type="match status" value="1"/>
</dbReference>
<protein>
    <submittedName>
        <fullName evidence="7">Uncharacterized protein</fullName>
    </submittedName>
</protein>
<dbReference type="Pfam" id="PF11715">
    <property type="entry name" value="Beta-prop_Nup120_160"/>
    <property type="match status" value="1"/>
</dbReference>
<evidence type="ECO:0000256" key="1">
    <source>
        <dbReference type="ARBA" id="ARBA00004123"/>
    </source>
</evidence>
<keyword evidence="3" id="KW-0539">Nucleus</keyword>
<evidence type="ECO:0000256" key="3">
    <source>
        <dbReference type="ARBA" id="ARBA00023242"/>
    </source>
</evidence>
<name>A0A8H3TRB1_9TREE</name>
<dbReference type="InterPro" id="IPR059141">
    <property type="entry name" value="Beta-prop_Nup120_160"/>
</dbReference>
<evidence type="ECO:0000313" key="8">
    <source>
        <dbReference type="Proteomes" id="UP000620104"/>
    </source>
</evidence>
<proteinExistence type="predicted"/>
<reference evidence="7" key="1">
    <citation type="submission" date="2020-07" db="EMBL/GenBank/DDBJ databases">
        <title>Draft Genome Sequence of a Deep-Sea Yeast, Naganishia (Cryptococcus) liquefaciens strain N6.</title>
        <authorList>
            <person name="Han Y.W."/>
            <person name="Kajitani R."/>
            <person name="Morimoto H."/>
            <person name="Parhat M."/>
            <person name="Tsubouchi H."/>
            <person name="Bakenova O."/>
            <person name="Ogata M."/>
            <person name="Argunhan B."/>
            <person name="Aoki R."/>
            <person name="Kajiwara S."/>
            <person name="Itoh T."/>
            <person name="Iwasaki H."/>
        </authorList>
    </citation>
    <scope>NUCLEOTIDE SEQUENCE</scope>
    <source>
        <strain evidence="7">N6</strain>
    </source>
</reference>
<dbReference type="GO" id="GO:0005643">
    <property type="term" value="C:nuclear pore"/>
    <property type="evidence" value="ECO:0007669"/>
    <property type="project" value="TreeGrafter"/>
</dbReference>
<dbReference type="PANTHER" id="PTHR21286">
    <property type="entry name" value="NUCLEAR PORE COMPLEX PROTEIN NUP160"/>
    <property type="match status" value="1"/>
</dbReference>
<comment type="subcellular location">
    <subcellularLocation>
        <location evidence="1">Nucleus</location>
    </subcellularLocation>
</comment>
<keyword evidence="8" id="KW-1185">Reference proteome</keyword>
<feature type="domain" description="NUP160 middle TPR" evidence="6">
    <location>
        <begin position="996"/>
        <end position="1263"/>
    </location>
</feature>
<sequence length="1566" mass="174021">MAFLLKGKGRAPAQIAYPTHTEPLPLLEGVQSDEPYVSYHSVHTAFPDAYNSDVDIQHFEFPLRESGDADYIESSSIGTTSQDSELALSVSYLPEAQLLSRILGNGSTFELRWLGRVNPCSRKVINDNELVIRINFPRTLRNISASKCLHLNPATGDVTVVLLDQQNGIYRMQFPNPLQELENGYMFRPDRYAMSRGAVEAVHGLPQSRHSGNTRTIIWSVYSDDEVVIGLDGSILRCLWHGQDWSFYPITNAPKPRIGRGWRFNSEPHSALASETIALTTFTPKGSSTAFAYTLSRDRTLRSFNLTDLCPVGKVIDVHQGIEHLTREASDTAIEVKPAGNSIAVDDSVPQVPLLQILPASNDDWHFIFVLSPTPKGLDGGAILRTYTAQLQKNDIINISGVGYISCSEETLEAQFRGFAVEAAPGLASLKKSLTDSSNTEHALDEAVWRIWTAWDLGGSTLVEWSSLTNMLRPGSPAADGQSSSSAIALVPGRPVANPWKKVHELSHLLEPEAVFDSTYIDELIDANNFDPETPSDDIKRLMLSFIFCPGRFSQHTIASTLTEYHSGLPKNKQDAPYLRDPDIAIDVKVTEIVGCAIQLEEDDESGLPRLAEFRNDLKREYLGFWASLQAQERQSRWPLLLAPASCQTLECGTIVIGREGVSVAVRDDEVTLMSRLLDHAEIDETQQTAAELEDLLEVGKAPLEPFLPQIAEPHQRSDTAAALKAAGVVAKTMTVYDRDALQTKLLDDLAPLLAGYSVDDAVAIILADNGFDNQVTLELRTNVVGAFADASSAIKTIESCIDVLSQSTTAQSKRRLTYHGISLAVSASSLALNVRSKVLFELLLTTMVLRQAALDAEGEEDIPSVREHWFAVIARLAAVLHRTLVARWLCKWRSDGTRKLRGARVAEEELEVFVNLFQLSEEHSQALDSQTYYSMFHTLLTGLEIGVDILDDATDLSNEALSEGAIRSTPIVRYSNDLQASAKDVVLACRLFKMGLTEYAKALTTFWPVQHGMTYIRASALVLAGQSEEAAQLYLSLANVTAAYDRTEIEQTGLADALPASVMLGGLSAYYRHVMDIFEGYGYVQQATRFAELAIRNSTSTDSTTEDLHKKIFRAYIAMGRYEEAYATMITNPFADFAPDAAGTERPLGDLIHAMCHDNQIQALLSLPFVGLESQVEQELTFRARNSDPMSTPNYYQILFAWHIMKTDYRQAGVIMYLQGRRIAEHLALSDHRRHSDPGEDYGNYLAKQAQSYLAVIQAFSLIDSKNQWFTVPTAQSTPFLRAQKRRRVSSLIPSTEYSSRAKDLEIVTLADVRKEYSAVVALLMVVRRVGGELNPDTPLSLEDCIRYLCRDGLYEEAFLSAASYGFDMSEIFASLTERCLLLTPLYGDDVNETAFAWLETSPVSSKWVGTLAERSWRYLQHMLRIHRPSTSPAGTYYQTVLQTILELNRDFPLPIWLLEWAISDKSGGFDTLIREALRWGLVVESVEWSRAYIMKTQTDLPVTLSSGALQPVFTPFTIFDQVFAAVKNLPSGTTSEKELKEGAERSVEMLKRELERKMAMSDRA</sequence>
<evidence type="ECO:0000259" key="6">
    <source>
        <dbReference type="Pfam" id="PF23354"/>
    </source>
</evidence>
<feature type="domain" description="NUP160 C-terminal TPR" evidence="5">
    <location>
        <begin position="1311"/>
        <end position="1533"/>
    </location>
</feature>
<accession>A0A8H3TRB1</accession>
<evidence type="ECO:0000256" key="2">
    <source>
        <dbReference type="ARBA" id="ARBA00022448"/>
    </source>
</evidence>
<keyword evidence="2" id="KW-0813">Transport</keyword>
<evidence type="ECO:0000259" key="5">
    <source>
        <dbReference type="Pfam" id="PF23347"/>
    </source>
</evidence>
<dbReference type="EMBL" id="BLZA01000017">
    <property type="protein sequence ID" value="GHJ85996.1"/>
    <property type="molecule type" value="Genomic_DNA"/>
</dbReference>
<dbReference type="InterPro" id="IPR056535">
    <property type="entry name" value="TPR_NUP160_M"/>
</dbReference>
<dbReference type="InterPro" id="IPR056536">
    <property type="entry name" value="TPR_NUP160_C"/>
</dbReference>
<dbReference type="GO" id="GO:0017056">
    <property type="term" value="F:structural constituent of nuclear pore"/>
    <property type="evidence" value="ECO:0007669"/>
    <property type="project" value="TreeGrafter"/>
</dbReference>
<evidence type="ECO:0000313" key="7">
    <source>
        <dbReference type="EMBL" id="GHJ85996.1"/>
    </source>
</evidence>
<organism evidence="7 8">
    <name type="scientific">Naganishia liquefaciens</name>
    <dbReference type="NCBI Taxonomy" id="104408"/>
    <lineage>
        <taxon>Eukaryota</taxon>
        <taxon>Fungi</taxon>
        <taxon>Dikarya</taxon>
        <taxon>Basidiomycota</taxon>
        <taxon>Agaricomycotina</taxon>
        <taxon>Tremellomycetes</taxon>
        <taxon>Filobasidiales</taxon>
        <taxon>Filobasidiaceae</taxon>
        <taxon>Naganishia</taxon>
    </lineage>
</organism>
<dbReference type="InterPro" id="IPR021717">
    <property type="entry name" value="Nucleoporin_Nup160"/>
</dbReference>
<gene>
    <name evidence="7" type="ORF">NliqN6_2398</name>
</gene>
<comment type="caution">
    <text evidence="7">The sequence shown here is derived from an EMBL/GenBank/DDBJ whole genome shotgun (WGS) entry which is preliminary data.</text>
</comment>
<dbReference type="OrthoDB" id="67716at2759"/>
<dbReference type="PANTHER" id="PTHR21286:SF0">
    <property type="entry name" value="NUCLEAR PORE COMPLEX PROTEIN NUP160"/>
    <property type="match status" value="1"/>
</dbReference>
<dbReference type="Proteomes" id="UP000620104">
    <property type="component" value="Unassembled WGS sequence"/>
</dbReference>